<dbReference type="AlphaFoldDB" id="A0A7V1PTA9"/>
<evidence type="ECO:0000259" key="1">
    <source>
        <dbReference type="Pfam" id="PF13860"/>
    </source>
</evidence>
<dbReference type="InterPro" id="IPR059226">
    <property type="entry name" value="Choice_anch_Q_dom"/>
</dbReference>
<dbReference type="InterPro" id="IPR025965">
    <property type="entry name" value="FlgD/Vpr_Ig-like"/>
</dbReference>
<dbReference type="NCBIfam" id="TIGR04183">
    <property type="entry name" value="Por_Secre_tail"/>
    <property type="match status" value="1"/>
</dbReference>
<dbReference type="InterPro" id="IPR044060">
    <property type="entry name" value="Bacterial_rp_domain"/>
</dbReference>
<protein>
    <submittedName>
        <fullName evidence="3">T9SS type A sorting domain-containing protein</fullName>
    </submittedName>
</protein>
<dbReference type="Gene3D" id="2.160.20.10">
    <property type="entry name" value="Single-stranded right-handed beta-helix, Pectin lyase-like"/>
    <property type="match status" value="1"/>
</dbReference>
<dbReference type="NCBIfam" id="NF041518">
    <property type="entry name" value="choice_anch_Q"/>
    <property type="match status" value="1"/>
</dbReference>
<sequence length="848" mass="92886">MIKHSTFIRSIQQHAALLALIVLLIPVLSAAQSYTAPIGIPAPEFGIEESHLIYQDSLYDFGNGPEAYRDAGNGPYTHYVDRQHANATDSDNPFGTPEKPRLTIPKNLAAGSVVEVHNGPYAYSENIHGDTYLPIVNVNGTAKRPVFIRGAAADQRFEIGGANQVLVRDATYLIMENVFINGPSIKVYQPTAHFALRHSEITGESSSGILLWTYKLDYVPGTLKEHIVIYDNDIHDNGVYPASAETNTMGIMIDNATENVWVVDNRIYNNGDDGIQIIDRDWVSSIKDIEADSLYIGRNLMHNDGENAIDVKGSKNVIISQNEIYGYKTLYSSSSGEAIRINDEGAQDNIWILYNRIYDSEDGINPQQALFPPYIIGNVIYNCEIAVNSDAGVVLNNTLYGTERAVASAREAVNNIIVRANPYVFSGVSSASNNLFWDNGEDESCEDCLKADPLFVDAENGDFRLHSDSPAIDAGISHPAYQTFMDNYGLDIRLDIEGATRPQGNYWDIGPYEYAGDGKKKFYLTVNVFGKGRVTVNPDSASYSAGTLVTLTAVADSGEQFLEWTGDTASTANPLEIVINKNITISANFSSPVTDEFIIEPTGPQTGRFYFYWNALATADKVDGVIGFSEKSPAAYGDLSCKIGFNNRGYITASNGSSYTSDQTVRYSAMQSFAFKMYVDIPAQEYTVWLTPENGTEILLADRYDFHPSPGVIDSINYRSIKMAFGGQWGGAEGMVEITGFDVVTSVPADRQGENLPRDFSLSSYPNPFNPATTITYSIPEKGAVKLVVYDLKGSIIATLVDGVQNPGRHTVTWNATGLSGQSVASGIYFAVLEAGGRRIHSKMMYLR</sequence>
<feature type="domain" description="FlgD/Vpr Ig-like" evidence="1">
    <location>
        <begin position="784"/>
        <end position="834"/>
    </location>
</feature>
<dbReference type="InterPro" id="IPR012334">
    <property type="entry name" value="Pectin_lyas_fold"/>
</dbReference>
<dbReference type="Proteomes" id="UP000886005">
    <property type="component" value="Unassembled WGS sequence"/>
</dbReference>
<dbReference type="InterPro" id="IPR011050">
    <property type="entry name" value="Pectin_lyase_fold/virulence"/>
</dbReference>
<gene>
    <name evidence="3" type="ORF">ENJ10_00525</name>
</gene>
<proteinExistence type="predicted"/>
<feature type="domain" description="Bacterial repeat" evidence="2">
    <location>
        <begin position="524"/>
        <end position="590"/>
    </location>
</feature>
<dbReference type="SUPFAM" id="SSF51126">
    <property type="entry name" value="Pectin lyase-like"/>
    <property type="match status" value="1"/>
</dbReference>
<dbReference type="InterPro" id="IPR006626">
    <property type="entry name" value="PbH1"/>
</dbReference>
<evidence type="ECO:0000313" key="3">
    <source>
        <dbReference type="EMBL" id="HED09147.1"/>
    </source>
</evidence>
<evidence type="ECO:0000259" key="2">
    <source>
        <dbReference type="Pfam" id="PF18998"/>
    </source>
</evidence>
<accession>A0A7V1PTA9</accession>
<comment type="caution">
    <text evidence="3">The sequence shown here is derived from an EMBL/GenBank/DDBJ whole genome shotgun (WGS) entry which is preliminary data.</text>
</comment>
<reference evidence="3" key="1">
    <citation type="journal article" date="2020" name="mSystems">
        <title>Genome- and Community-Level Interaction Insights into Carbon Utilization and Element Cycling Functions of Hydrothermarchaeota in Hydrothermal Sediment.</title>
        <authorList>
            <person name="Zhou Z."/>
            <person name="Liu Y."/>
            <person name="Xu W."/>
            <person name="Pan J."/>
            <person name="Luo Z.H."/>
            <person name="Li M."/>
        </authorList>
    </citation>
    <scope>NUCLEOTIDE SEQUENCE [LARGE SCALE GENOMIC DNA]</scope>
    <source>
        <strain evidence="3">HyVt-456</strain>
    </source>
</reference>
<dbReference type="Gene3D" id="2.60.40.4070">
    <property type="match status" value="1"/>
</dbReference>
<organism evidence="3">
    <name type="scientific">Caldithrix abyssi</name>
    <dbReference type="NCBI Taxonomy" id="187145"/>
    <lineage>
        <taxon>Bacteria</taxon>
        <taxon>Pseudomonadati</taxon>
        <taxon>Calditrichota</taxon>
        <taxon>Calditrichia</taxon>
        <taxon>Calditrichales</taxon>
        <taxon>Calditrichaceae</taxon>
        <taxon>Caldithrix</taxon>
    </lineage>
</organism>
<dbReference type="Pfam" id="PF13860">
    <property type="entry name" value="FlgD_ig"/>
    <property type="match status" value="1"/>
</dbReference>
<dbReference type="InterPro" id="IPR026444">
    <property type="entry name" value="Secre_tail"/>
</dbReference>
<dbReference type="EMBL" id="DRLD01000017">
    <property type="protein sequence ID" value="HED09147.1"/>
    <property type="molecule type" value="Genomic_DNA"/>
</dbReference>
<dbReference type="Pfam" id="PF18998">
    <property type="entry name" value="Flg_new_2"/>
    <property type="match status" value="1"/>
</dbReference>
<name>A0A7V1PTA9_CALAY</name>
<dbReference type="SMART" id="SM00710">
    <property type="entry name" value="PbH1"/>
    <property type="match status" value="7"/>
</dbReference>